<dbReference type="Pfam" id="PF01195">
    <property type="entry name" value="Pept_tRNA_hydro"/>
    <property type="match status" value="1"/>
</dbReference>
<evidence type="ECO:0000256" key="9">
    <source>
        <dbReference type="RuleBase" id="RU004320"/>
    </source>
</evidence>
<comment type="function">
    <text evidence="7">Catalyzes the release of premature peptidyl moieties from peptidyl-tRNA molecules trapped in stalled 50S ribosomal subunits, and thus maintains levels of free tRNAs and 50S ribosomes.</text>
</comment>
<keyword evidence="11" id="KW-1185">Reference proteome</keyword>
<keyword evidence="2 7" id="KW-0820">tRNA-binding</keyword>
<evidence type="ECO:0000256" key="7">
    <source>
        <dbReference type="HAMAP-Rule" id="MF_00083"/>
    </source>
</evidence>
<gene>
    <name evidence="7" type="primary">pth</name>
    <name evidence="10" type="ORF">H6F41_11800</name>
</gene>
<keyword evidence="4 7" id="KW-0694">RNA-binding</keyword>
<name>A0ABR7ZXW9_9CYAN</name>
<comment type="subcellular location">
    <subcellularLocation>
        <location evidence="7">Cytoplasm</location>
    </subcellularLocation>
</comment>
<comment type="caution">
    <text evidence="10">The sequence shown here is derived from an EMBL/GenBank/DDBJ whole genome shotgun (WGS) entry which is preliminary data.</text>
</comment>
<dbReference type="InterPro" id="IPR001328">
    <property type="entry name" value="Pept_tRNA_hydro"/>
</dbReference>
<dbReference type="InterPro" id="IPR036416">
    <property type="entry name" value="Pept_tRNA_hydro_sf"/>
</dbReference>
<dbReference type="HAMAP" id="MF_00083">
    <property type="entry name" value="Pept_tRNA_hydro_bact"/>
    <property type="match status" value="1"/>
</dbReference>
<feature type="binding site" evidence="7">
    <location>
        <position position="20"/>
    </location>
    <ligand>
        <name>tRNA</name>
        <dbReference type="ChEBI" id="CHEBI:17843"/>
    </ligand>
</feature>
<feature type="site" description="Discriminates between blocked and unblocked aminoacyl-tRNA" evidence="7">
    <location>
        <position position="15"/>
    </location>
</feature>
<comment type="function">
    <text evidence="7">Hydrolyzes ribosome-free peptidyl-tRNAs (with 1 or more amino acids incorporated), which drop off the ribosome during protein synthesis, or as a result of ribosome stalling.</text>
</comment>
<comment type="catalytic activity">
    <reaction evidence="7 8">
        <text>an N-acyl-L-alpha-aminoacyl-tRNA + H2O = an N-acyl-L-amino acid + a tRNA + H(+)</text>
        <dbReference type="Rhea" id="RHEA:54448"/>
        <dbReference type="Rhea" id="RHEA-COMP:10123"/>
        <dbReference type="Rhea" id="RHEA-COMP:13883"/>
        <dbReference type="ChEBI" id="CHEBI:15377"/>
        <dbReference type="ChEBI" id="CHEBI:15378"/>
        <dbReference type="ChEBI" id="CHEBI:59874"/>
        <dbReference type="ChEBI" id="CHEBI:78442"/>
        <dbReference type="ChEBI" id="CHEBI:138191"/>
        <dbReference type="EC" id="3.1.1.29"/>
    </reaction>
</comment>
<dbReference type="SUPFAM" id="SSF53178">
    <property type="entry name" value="Peptidyl-tRNA hydrolase-like"/>
    <property type="match status" value="1"/>
</dbReference>
<evidence type="ECO:0000256" key="3">
    <source>
        <dbReference type="ARBA" id="ARBA00022801"/>
    </source>
</evidence>
<dbReference type="EMBL" id="JACJQB010000023">
    <property type="protein sequence ID" value="MBD2188823.1"/>
    <property type="molecule type" value="Genomic_DNA"/>
</dbReference>
<dbReference type="PANTHER" id="PTHR17224">
    <property type="entry name" value="PEPTIDYL-TRNA HYDROLASE"/>
    <property type="match status" value="1"/>
</dbReference>
<proteinExistence type="inferred from homology"/>
<protein>
    <recommendedName>
        <fullName evidence="6 7">Peptidyl-tRNA hydrolase</fullName>
        <shortName evidence="7">Pth</shortName>
        <ecNumber evidence="1 7">3.1.1.29</ecNumber>
    </recommendedName>
</protein>
<evidence type="ECO:0000256" key="1">
    <source>
        <dbReference type="ARBA" id="ARBA00013260"/>
    </source>
</evidence>
<evidence type="ECO:0000256" key="6">
    <source>
        <dbReference type="ARBA" id="ARBA00050038"/>
    </source>
</evidence>
<keyword evidence="3 7" id="KW-0378">Hydrolase</keyword>
<evidence type="ECO:0000313" key="10">
    <source>
        <dbReference type="EMBL" id="MBD2188823.1"/>
    </source>
</evidence>
<dbReference type="RefSeq" id="WP_190403670.1">
    <property type="nucleotide sequence ID" value="NZ_JACJQB010000023.1"/>
</dbReference>
<keyword evidence="7" id="KW-0963">Cytoplasm</keyword>
<evidence type="ECO:0000256" key="5">
    <source>
        <dbReference type="ARBA" id="ARBA00038063"/>
    </source>
</evidence>
<dbReference type="GO" id="GO:0004045">
    <property type="term" value="F:peptidyl-tRNA hydrolase activity"/>
    <property type="evidence" value="ECO:0007669"/>
    <property type="project" value="UniProtKB-EC"/>
</dbReference>
<reference evidence="10 11" key="1">
    <citation type="journal article" date="2020" name="ISME J.">
        <title>Comparative genomics reveals insights into cyanobacterial evolution and habitat adaptation.</title>
        <authorList>
            <person name="Chen M.Y."/>
            <person name="Teng W.K."/>
            <person name="Zhao L."/>
            <person name="Hu C.X."/>
            <person name="Zhou Y.K."/>
            <person name="Han B.P."/>
            <person name="Song L.R."/>
            <person name="Shu W.S."/>
        </authorList>
    </citation>
    <scope>NUCLEOTIDE SEQUENCE [LARGE SCALE GENOMIC DNA]</scope>
    <source>
        <strain evidence="10 11">FACHB-723</strain>
    </source>
</reference>
<feature type="binding site" evidence="7">
    <location>
        <position position="83"/>
    </location>
    <ligand>
        <name>tRNA</name>
        <dbReference type="ChEBI" id="CHEBI:17843"/>
    </ligand>
</feature>
<organism evidence="10 11">
    <name type="scientific">Pseudanabaena mucicola FACHB-723</name>
    <dbReference type="NCBI Taxonomy" id="2692860"/>
    <lineage>
        <taxon>Bacteria</taxon>
        <taxon>Bacillati</taxon>
        <taxon>Cyanobacteriota</taxon>
        <taxon>Cyanophyceae</taxon>
        <taxon>Pseudanabaenales</taxon>
        <taxon>Pseudanabaenaceae</taxon>
        <taxon>Pseudanabaena</taxon>
    </lineage>
</organism>
<sequence>MLETQSISLIVGLGNPGTEYERTRHNIGFMAVDRLATAWSISLGKEKRFYGIFGEGRLSSRLVHTSHPNSGKIRLLKPTTYMNVSGQSVRACADWFKANPENILVIYDDMDLPLGKLRLRPSGSAGGHNGMKSIIAHLGTQNFPRLRLGIGRGGKSESAIATKANQNVTNHVLGGFSSSETKFLPEIFSMTEVAIDSILTDGLEKAMSLYNSRSICP</sequence>
<dbReference type="Proteomes" id="UP000642094">
    <property type="component" value="Unassembled WGS sequence"/>
</dbReference>
<feature type="binding site" evidence="7">
    <location>
        <position position="129"/>
    </location>
    <ligand>
        <name>tRNA</name>
        <dbReference type="ChEBI" id="CHEBI:17843"/>
    </ligand>
</feature>
<dbReference type="PANTHER" id="PTHR17224:SF1">
    <property type="entry name" value="PEPTIDYL-TRNA HYDROLASE"/>
    <property type="match status" value="1"/>
</dbReference>
<comment type="similarity">
    <text evidence="5 7 9">Belongs to the PTH family.</text>
</comment>
<evidence type="ECO:0000256" key="4">
    <source>
        <dbReference type="ARBA" id="ARBA00022884"/>
    </source>
</evidence>
<dbReference type="PROSITE" id="PS01196">
    <property type="entry name" value="PEPT_TRNA_HYDROL_2"/>
    <property type="match status" value="1"/>
</dbReference>
<dbReference type="NCBIfam" id="TIGR00447">
    <property type="entry name" value="pth"/>
    <property type="match status" value="1"/>
</dbReference>
<dbReference type="PROSITE" id="PS01195">
    <property type="entry name" value="PEPT_TRNA_HYDROL_1"/>
    <property type="match status" value="1"/>
</dbReference>
<feature type="active site" description="Proton acceptor" evidence="7">
    <location>
        <position position="25"/>
    </location>
</feature>
<dbReference type="EC" id="3.1.1.29" evidence="1 7"/>
<evidence type="ECO:0000256" key="2">
    <source>
        <dbReference type="ARBA" id="ARBA00022555"/>
    </source>
</evidence>
<feature type="site" description="Stabilizes the basic form of H active site to accept a proton" evidence="7">
    <location>
        <position position="108"/>
    </location>
</feature>
<accession>A0ABR7ZXW9</accession>
<dbReference type="Gene3D" id="3.40.50.1470">
    <property type="entry name" value="Peptidyl-tRNA hydrolase"/>
    <property type="match status" value="1"/>
</dbReference>
<evidence type="ECO:0000256" key="8">
    <source>
        <dbReference type="RuleBase" id="RU000673"/>
    </source>
</evidence>
<feature type="binding site" evidence="7">
    <location>
        <position position="81"/>
    </location>
    <ligand>
        <name>tRNA</name>
        <dbReference type="ChEBI" id="CHEBI:17843"/>
    </ligand>
</feature>
<dbReference type="CDD" id="cd00462">
    <property type="entry name" value="PTH"/>
    <property type="match status" value="1"/>
</dbReference>
<dbReference type="InterPro" id="IPR018171">
    <property type="entry name" value="Pept_tRNA_hydro_CS"/>
</dbReference>
<evidence type="ECO:0000313" key="11">
    <source>
        <dbReference type="Proteomes" id="UP000642094"/>
    </source>
</evidence>
<comment type="subunit">
    <text evidence="7">Monomer.</text>
</comment>